<gene>
    <name evidence="5" type="ordered locus">Rfer_2495</name>
</gene>
<dbReference type="GO" id="GO:0043709">
    <property type="term" value="P:cell adhesion involved in single-species biofilm formation"/>
    <property type="evidence" value="ECO:0007669"/>
    <property type="project" value="TreeGrafter"/>
</dbReference>
<evidence type="ECO:0000313" key="5">
    <source>
        <dbReference type="EMBL" id="ABD70212.1"/>
    </source>
</evidence>
<dbReference type="SUPFAM" id="SSF55073">
    <property type="entry name" value="Nucleotide cyclase"/>
    <property type="match status" value="1"/>
</dbReference>
<dbReference type="PANTHER" id="PTHR45138:SF9">
    <property type="entry name" value="DIGUANYLATE CYCLASE DGCM-RELATED"/>
    <property type="match status" value="1"/>
</dbReference>
<evidence type="ECO:0000259" key="4">
    <source>
        <dbReference type="PROSITE" id="PS50887"/>
    </source>
</evidence>
<dbReference type="HOGENOM" id="CLU_650317_0_0_4"/>
<keyword evidence="3" id="KW-0812">Transmembrane</keyword>
<sequence>MRFLGSLHIAVAILLLSIGVGLYADLKSEQMHGQSLRIQTGLERMVRLNQSLTSVMATAVIEKNSLRAASYNSLHTKLEATMQEVQALTQHMTLAGEILALRDEQRALRAQESQVFVHIRDEQWDAAYKVLLGGDYVMALKIYEINSESAVGALTIELSNTARRQDLLRQATLMLRLAAAALLLWTGWRYSRRLQAELAEQVRLRGEVTAANEALEEKVRLRTAELQAANSQLETLSTTDGLTGLANRRRFDKYWAEEWQRALRQATPLAVIMMDVDHFKTYNDHYGHQQGDECLRRVGEVLRATVRRAGELAARYGGEEFVVVMPGASLAQAQETAESILAAIRAEQMPHASSPVASVVTISLGVAAGTPGPAGDRARMLNEADVALYDAKHQGRNRVVPSLPGLTQPNVTNAISNTVTLL</sequence>
<dbReference type="STRING" id="338969.Rfer_2495"/>
<keyword evidence="3" id="KW-1133">Transmembrane helix</keyword>
<dbReference type="NCBIfam" id="TIGR00254">
    <property type="entry name" value="GGDEF"/>
    <property type="match status" value="1"/>
</dbReference>
<dbReference type="RefSeq" id="WP_011464780.1">
    <property type="nucleotide sequence ID" value="NC_007908.1"/>
</dbReference>
<dbReference type="GO" id="GO:1902201">
    <property type="term" value="P:negative regulation of bacterial-type flagellum-dependent cell motility"/>
    <property type="evidence" value="ECO:0007669"/>
    <property type="project" value="TreeGrafter"/>
</dbReference>
<name>Q21VJ1_ALBFT</name>
<dbReference type="PANTHER" id="PTHR45138">
    <property type="entry name" value="REGULATORY COMPONENTS OF SENSORY TRANSDUCTION SYSTEM"/>
    <property type="match status" value="1"/>
</dbReference>
<dbReference type="Gene3D" id="3.30.70.270">
    <property type="match status" value="1"/>
</dbReference>
<organism evidence="5 6">
    <name type="scientific">Albidiferax ferrireducens (strain ATCC BAA-621 / DSM 15236 / T118)</name>
    <name type="common">Rhodoferax ferrireducens</name>
    <dbReference type="NCBI Taxonomy" id="338969"/>
    <lineage>
        <taxon>Bacteria</taxon>
        <taxon>Pseudomonadati</taxon>
        <taxon>Pseudomonadota</taxon>
        <taxon>Betaproteobacteria</taxon>
        <taxon>Burkholderiales</taxon>
        <taxon>Comamonadaceae</taxon>
        <taxon>Rhodoferax</taxon>
    </lineage>
</organism>
<accession>Q21VJ1</accession>
<evidence type="ECO:0000313" key="6">
    <source>
        <dbReference type="Proteomes" id="UP000008332"/>
    </source>
</evidence>
<evidence type="ECO:0000256" key="2">
    <source>
        <dbReference type="ARBA" id="ARBA00034247"/>
    </source>
</evidence>
<comment type="catalytic activity">
    <reaction evidence="2">
        <text>2 GTP = 3',3'-c-di-GMP + 2 diphosphate</text>
        <dbReference type="Rhea" id="RHEA:24898"/>
        <dbReference type="ChEBI" id="CHEBI:33019"/>
        <dbReference type="ChEBI" id="CHEBI:37565"/>
        <dbReference type="ChEBI" id="CHEBI:58805"/>
        <dbReference type="EC" id="2.7.7.65"/>
    </reaction>
</comment>
<dbReference type="GO" id="GO:0052621">
    <property type="term" value="F:diguanylate cyclase activity"/>
    <property type="evidence" value="ECO:0007669"/>
    <property type="project" value="UniProtKB-EC"/>
</dbReference>
<evidence type="ECO:0000256" key="3">
    <source>
        <dbReference type="SAM" id="Phobius"/>
    </source>
</evidence>
<dbReference type="PROSITE" id="PS50887">
    <property type="entry name" value="GGDEF"/>
    <property type="match status" value="1"/>
</dbReference>
<dbReference type="SMART" id="SM00267">
    <property type="entry name" value="GGDEF"/>
    <property type="match status" value="1"/>
</dbReference>
<keyword evidence="6" id="KW-1185">Reference proteome</keyword>
<dbReference type="OrthoDB" id="9813903at2"/>
<dbReference type="KEGG" id="rfr:Rfer_2495"/>
<dbReference type="InterPro" id="IPR029787">
    <property type="entry name" value="Nucleotide_cyclase"/>
</dbReference>
<dbReference type="FunFam" id="3.30.70.270:FF:000001">
    <property type="entry name" value="Diguanylate cyclase domain protein"/>
    <property type="match status" value="1"/>
</dbReference>
<dbReference type="AlphaFoldDB" id="Q21VJ1"/>
<dbReference type="InterPro" id="IPR000160">
    <property type="entry name" value="GGDEF_dom"/>
</dbReference>
<dbReference type="GO" id="GO:0005886">
    <property type="term" value="C:plasma membrane"/>
    <property type="evidence" value="ECO:0007669"/>
    <property type="project" value="TreeGrafter"/>
</dbReference>
<dbReference type="EMBL" id="CP000267">
    <property type="protein sequence ID" value="ABD70212.1"/>
    <property type="molecule type" value="Genomic_DNA"/>
</dbReference>
<dbReference type="Proteomes" id="UP000008332">
    <property type="component" value="Chromosome"/>
</dbReference>
<dbReference type="EC" id="2.7.7.65" evidence="1"/>
<dbReference type="InterPro" id="IPR043128">
    <property type="entry name" value="Rev_trsase/Diguanyl_cyclase"/>
</dbReference>
<evidence type="ECO:0000256" key="1">
    <source>
        <dbReference type="ARBA" id="ARBA00012528"/>
    </source>
</evidence>
<dbReference type="eggNOG" id="COG3706">
    <property type="taxonomic scope" value="Bacteria"/>
</dbReference>
<dbReference type="Pfam" id="PF00990">
    <property type="entry name" value="GGDEF"/>
    <property type="match status" value="1"/>
</dbReference>
<protein>
    <recommendedName>
        <fullName evidence="1">diguanylate cyclase</fullName>
        <ecNumber evidence="1">2.7.7.65</ecNumber>
    </recommendedName>
</protein>
<feature type="domain" description="GGDEF" evidence="4">
    <location>
        <begin position="267"/>
        <end position="404"/>
    </location>
</feature>
<feature type="transmembrane region" description="Helical" evidence="3">
    <location>
        <begin position="6"/>
        <end position="26"/>
    </location>
</feature>
<keyword evidence="3" id="KW-0472">Membrane</keyword>
<dbReference type="InterPro" id="IPR050469">
    <property type="entry name" value="Diguanylate_Cyclase"/>
</dbReference>
<reference evidence="6" key="1">
    <citation type="submission" date="2006-02" db="EMBL/GenBank/DDBJ databases">
        <title>Complete sequence of chromosome of Rhodoferax ferrireducens DSM 15236.</title>
        <authorList>
            <person name="Copeland A."/>
            <person name="Lucas S."/>
            <person name="Lapidus A."/>
            <person name="Barry K."/>
            <person name="Detter J.C."/>
            <person name="Glavina del Rio T."/>
            <person name="Hammon N."/>
            <person name="Israni S."/>
            <person name="Pitluck S."/>
            <person name="Brettin T."/>
            <person name="Bruce D."/>
            <person name="Han C."/>
            <person name="Tapia R."/>
            <person name="Gilna P."/>
            <person name="Kiss H."/>
            <person name="Schmutz J."/>
            <person name="Larimer F."/>
            <person name="Land M."/>
            <person name="Kyrpides N."/>
            <person name="Ivanova N."/>
            <person name="Richardson P."/>
        </authorList>
    </citation>
    <scope>NUCLEOTIDE SEQUENCE [LARGE SCALE GENOMIC DNA]</scope>
    <source>
        <strain evidence="6">ATCC BAA-621 / DSM 15236 / T118</strain>
    </source>
</reference>
<proteinExistence type="predicted"/>
<dbReference type="CDD" id="cd01949">
    <property type="entry name" value="GGDEF"/>
    <property type="match status" value="1"/>
</dbReference>